<proteinExistence type="predicted"/>
<geneLocation type="plasmid" evidence="2 7">
    <name>unnamed1</name>
</geneLocation>
<evidence type="ECO:0000313" key="7">
    <source>
        <dbReference type="Proteomes" id="UP000318823"/>
    </source>
</evidence>
<dbReference type="EMBL" id="CP041396">
    <property type="protein sequence ID" value="QDM12803.1"/>
    <property type="molecule type" value="Genomic_DNA"/>
</dbReference>
<reference evidence="7" key="2">
    <citation type="journal article" date="2018" name="J. Anim. Genet.">
        <title>Acquired interbacterial defense systems protect against interspecies antagonism in the human gut microbiome.</title>
        <authorList>
            <person name="Ross B.D."/>
            <person name="Verster A.J."/>
            <person name="Radey M.C."/>
            <person name="Schmidtke D.T."/>
            <person name="Pope C.E."/>
            <person name="Hoffman L.R."/>
            <person name="Hajjar A."/>
            <person name="Peterson S.B."/>
            <person name="Borenstein E."/>
            <person name="Mougous J."/>
        </authorList>
    </citation>
    <scope>NUCLEOTIDE SEQUENCE [LARGE SCALE GENOMIC DNA]</scope>
    <source>
        <strain evidence="7">3725 D1 iv</strain>
        <plasmid evidence="7">unnamed1</plasmid>
    </source>
</reference>
<sequence>MFALTDGMHYYLCQHYVDMRKGMTGLYRLVKSDMSLSPVSGDVFVFFSRKRDMVKILRWDTDGFILYQKRLEEGTFEVPRFNPDTGSYELSWKTFLLIMQGVSLRSAKCRKRFRLK</sequence>
<dbReference type="PANTHER" id="PTHR36455">
    <property type="match status" value="1"/>
</dbReference>
<evidence type="ECO:0000313" key="8">
    <source>
        <dbReference type="Proteomes" id="UP000473905"/>
    </source>
</evidence>
<reference evidence="2" key="6">
    <citation type="submission" date="2019-07" db="EMBL/GenBank/DDBJ databases">
        <authorList>
            <person name="Ross B.D."/>
            <person name="Verster A.J."/>
            <person name="Radey M.C."/>
            <person name="Schmidtke D.T."/>
            <person name="Pope C.E."/>
            <person name="Hoffman L.R."/>
            <person name="Hajjar A."/>
            <person name="Peterson S.B."/>
            <person name="Borenstein E."/>
            <person name="Mougous J.D."/>
        </authorList>
    </citation>
    <scope>NUCLEOTIDE SEQUENCE</scope>
    <source>
        <strain evidence="2">3725 D1 iv</strain>
        <plasmid evidence="2">unnamed1</plasmid>
    </source>
</reference>
<dbReference type="Proteomes" id="UP000318823">
    <property type="component" value="Plasmid unnamed1"/>
</dbReference>
<evidence type="ECO:0000313" key="6">
    <source>
        <dbReference type="Proteomes" id="UP000283329"/>
    </source>
</evidence>
<dbReference type="Proteomes" id="UP000473905">
    <property type="component" value="Unassembled WGS sequence"/>
</dbReference>
<reference evidence="3 6" key="4">
    <citation type="submission" date="2018-08" db="EMBL/GenBank/DDBJ databases">
        <title>A genome reference for cultivated species of the human gut microbiota.</title>
        <authorList>
            <person name="Zou Y."/>
            <person name="Xue W."/>
            <person name="Luo G."/>
        </authorList>
    </citation>
    <scope>NUCLEOTIDE SEQUENCE [LARGE SCALE GENOMIC DNA]</scope>
    <source>
        <strain evidence="3 6">AM17-48</strain>
    </source>
</reference>
<name>A0A1G6G641_BACOV</name>
<keyword evidence="2" id="KW-0614">Plasmid</keyword>
<dbReference type="RefSeq" id="WP_004315673.1">
    <property type="nucleotide sequence ID" value="NZ_BAABYV010000001.1"/>
</dbReference>
<dbReference type="Proteomes" id="UP000183670">
    <property type="component" value="Unassembled WGS sequence"/>
</dbReference>
<dbReference type="EMBL" id="FMYE01000023">
    <property type="protein sequence ID" value="SDB77477.1"/>
    <property type="molecule type" value="Genomic_DNA"/>
</dbReference>
<organism evidence="4 5">
    <name type="scientific">Bacteroides ovatus</name>
    <dbReference type="NCBI Taxonomy" id="28116"/>
    <lineage>
        <taxon>Bacteria</taxon>
        <taxon>Pseudomonadati</taxon>
        <taxon>Bacteroidota</taxon>
        <taxon>Bacteroidia</taxon>
        <taxon>Bacteroidales</taxon>
        <taxon>Bacteroidaceae</taxon>
        <taxon>Bacteroides</taxon>
    </lineage>
</organism>
<dbReference type="Proteomes" id="UP000283329">
    <property type="component" value="Unassembled WGS sequence"/>
</dbReference>
<keyword evidence="8" id="KW-1185">Reference proteome</keyword>
<reference evidence="4 5" key="1">
    <citation type="submission" date="2016-10" db="EMBL/GenBank/DDBJ databases">
        <authorList>
            <person name="de Groot N.N."/>
        </authorList>
    </citation>
    <scope>NUCLEOTIDE SEQUENCE [LARGE SCALE GENOMIC DNA]</scope>
    <source>
        <strain evidence="4 5">NLAE-zl-C500</strain>
    </source>
</reference>
<reference evidence="2" key="3">
    <citation type="journal article" date="2018" name="Nature">
        <title>Human gut bacteria contain acquired interbacterial defence systems.</title>
        <authorList>
            <person name="Ross B.D."/>
            <person name="Verster A.J."/>
            <person name="Radey M.C."/>
            <person name="Schmidtke D.T."/>
            <person name="Pope C.E."/>
            <person name="Hoffman L.R."/>
            <person name="Hajjar A."/>
            <person name="Peterson S.B."/>
            <person name="Borenstein E."/>
            <person name="Mougous J."/>
        </authorList>
    </citation>
    <scope>NUCLEOTIDE SEQUENCE</scope>
    <source>
        <strain evidence="2">3725 D1 iv</strain>
    </source>
</reference>
<evidence type="ECO:0000313" key="5">
    <source>
        <dbReference type="Proteomes" id="UP000183670"/>
    </source>
</evidence>
<dbReference type="InterPro" id="IPR008878">
    <property type="entry name" value="Transposase_IS66_Orf2"/>
</dbReference>
<evidence type="ECO:0000313" key="2">
    <source>
        <dbReference type="EMBL" id="QDM12803.1"/>
    </source>
</evidence>
<protein>
    <submittedName>
        <fullName evidence="4">IS66 Orf2 like protein</fullName>
    </submittedName>
    <submittedName>
        <fullName evidence="1">IS66 family insertion sequence element accessory protein TnpB</fullName>
    </submittedName>
    <submittedName>
        <fullName evidence="3">Transposase</fullName>
    </submittedName>
</protein>
<evidence type="ECO:0000313" key="3">
    <source>
        <dbReference type="EMBL" id="RHH45350.1"/>
    </source>
</evidence>
<reference evidence="1 8" key="5">
    <citation type="journal article" date="2019" name="Nat. Med.">
        <title>A library of human gut bacterial isolates paired with longitudinal multiomics data enables mechanistic microbiome research.</title>
        <authorList>
            <person name="Poyet M."/>
            <person name="Groussin M."/>
            <person name="Gibbons S.M."/>
            <person name="Avila-Pacheco J."/>
            <person name="Jiang X."/>
            <person name="Kearney S.M."/>
            <person name="Perrotta A.R."/>
            <person name="Berdy B."/>
            <person name="Zhao S."/>
            <person name="Lieberman T.D."/>
            <person name="Swanson P.K."/>
            <person name="Smith M."/>
            <person name="Roesemann S."/>
            <person name="Alexander J.E."/>
            <person name="Rich S.A."/>
            <person name="Livny J."/>
            <person name="Vlamakis H."/>
            <person name="Clish C."/>
            <person name="Bullock K."/>
            <person name="Deik A."/>
            <person name="Scott J."/>
            <person name="Pierce K.A."/>
            <person name="Xavier R.J."/>
            <person name="Alm E.J."/>
        </authorList>
    </citation>
    <scope>NUCLEOTIDE SEQUENCE [LARGE SCALE GENOMIC DNA]</scope>
    <source>
        <strain evidence="1 8">BIOML-A134</strain>
    </source>
</reference>
<dbReference type="PANTHER" id="PTHR36455:SF1">
    <property type="entry name" value="BLR8292 PROTEIN"/>
    <property type="match status" value="1"/>
</dbReference>
<dbReference type="Pfam" id="PF05717">
    <property type="entry name" value="TnpB_IS66"/>
    <property type="match status" value="1"/>
</dbReference>
<dbReference type="NCBIfam" id="NF033819">
    <property type="entry name" value="IS66_TnpB"/>
    <property type="match status" value="1"/>
</dbReference>
<evidence type="ECO:0000313" key="1">
    <source>
        <dbReference type="EMBL" id="KAA4083617.1"/>
    </source>
</evidence>
<dbReference type="AlphaFoldDB" id="A0A1G6G641"/>
<dbReference type="EMBL" id="VWKB01000101">
    <property type="protein sequence ID" value="KAA4083617.1"/>
    <property type="molecule type" value="Genomic_DNA"/>
</dbReference>
<gene>
    <name evidence="1" type="primary">tnpB</name>
    <name evidence="3" type="ORF">DW206_13425</name>
    <name evidence="2" type="ORF">DYI28_29320</name>
    <name evidence="1" type="ORF">F3D66_31400</name>
    <name evidence="4" type="ORF">SAMN05192581_10233</name>
</gene>
<evidence type="ECO:0000313" key="4">
    <source>
        <dbReference type="EMBL" id="SDB77477.1"/>
    </source>
</evidence>
<accession>A0A1G6G641</accession>
<dbReference type="EMBL" id="QRJR01000010">
    <property type="protein sequence ID" value="RHH45350.1"/>
    <property type="molecule type" value="Genomic_DNA"/>
</dbReference>